<sequence length="435" mass="45618">MSNESGTNRLAPSNTSTHLTRRALLSMIGLAVPAVAVTALAPAAVASTTATASATTASATTASTIAASATAPAAAVAAAAVPSYGVKAAARSGLRVVTGRDFAQSNYCWYQPTVTSLKNVAYTIAPNSSTKASAVPVQVSGGVTNPFSLMRLGPNNSSSGQQVVVDGLLLTGTAQPPSAANPGKAGHNYHGLTVYWGRRNIIANSTFIAASWGDANSPPGETFAIMGYRDTDTYIKNVEVDGRTPDGTRVGGSPMGFNNSTRPVIEDSYLHHSLVSSLTFSTAGNTPSVANATSSPTTRRIRIEHNANTKMEKGYRFTGINHEHVLGTIKHYLPTIAIDWTEWTASHMWFGSWLSSAQIRITIDPASITGGYPNNRGCLTLAIPALVNGRTNQQKLSDVVVTLPDGTPLKPYIVSSPHGWPMPISRNTHYVVNVG</sequence>
<dbReference type="PROSITE" id="PS51318">
    <property type="entry name" value="TAT"/>
    <property type="match status" value="1"/>
</dbReference>
<evidence type="ECO:0000256" key="1">
    <source>
        <dbReference type="SAM" id="Phobius"/>
    </source>
</evidence>
<organism evidence="2 3">
    <name type="scientific">Subtercola boreus</name>
    <dbReference type="NCBI Taxonomy" id="120213"/>
    <lineage>
        <taxon>Bacteria</taxon>
        <taxon>Bacillati</taxon>
        <taxon>Actinomycetota</taxon>
        <taxon>Actinomycetes</taxon>
        <taxon>Micrococcales</taxon>
        <taxon>Microbacteriaceae</taxon>
        <taxon>Subtercola</taxon>
    </lineage>
</organism>
<keyword evidence="1" id="KW-0812">Transmembrane</keyword>
<reference evidence="2 3" key="1">
    <citation type="submission" date="2017-04" db="EMBL/GenBank/DDBJ databases">
        <title>Comparative genome analysis of Subtercola boreus.</title>
        <authorList>
            <person name="Cho Y.-J."/>
            <person name="Cho A."/>
            <person name="Kim O.-S."/>
            <person name="Lee J.-I."/>
        </authorList>
    </citation>
    <scope>NUCLEOTIDE SEQUENCE [LARGE SCALE GENOMIC DNA]</scope>
    <source>
        <strain evidence="2 3">P27479</strain>
    </source>
</reference>
<dbReference type="InterPro" id="IPR011050">
    <property type="entry name" value="Pectin_lyase_fold/virulence"/>
</dbReference>
<dbReference type="AlphaFoldDB" id="A0A3E0VZG9"/>
<dbReference type="InterPro" id="IPR006311">
    <property type="entry name" value="TAT_signal"/>
</dbReference>
<dbReference type="Proteomes" id="UP000256541">
    <property type="component" value="Unassembled WGS sequence"/>
</dbReference>
<accession>A0A3E0VZG9</accession>
<evidence type="ECO:0000313" key="3">
    <source>
        <dbReference type="Proteomes" id="UP000256541"/>
    </source>
</evidence>
<comment type="caution">
    <text evidence="2">The sequence shown here is derived from an EMBL/GenBank/DDBJ whole genome shotgun (WGS) entry which is preliminary data.</text>
</comment>
<feature type="transmembrane region" description="Helical" evidence="1">
    <location>
        <begin position="23"/>
        <end position="45"/>
    </location>
</feature>
<dbReference type="EMBL" id="NBXB01000024">
    <property type="protein sequence ID" value="RFA15005.1"/>
    <property type="molecule type" value="Genomic_DNA"/>
</dbReference>
<evidence type="ECO:0000313" key="2">
    <source>
        <dbReference type="EMBL" id="RFA15005.1"/>
    </source>
</evidence>
<proteinExistence type="predicted"/>
<dbReference type="SUPFAM" id="SSF51126">
    <property type="entry name" value="Pectin lyase-like"/>
    <property type="match status" value="1"/>
</dbReference>
<keyword evidence="1" id="KW-1133">Transmembrane helix</keyword>
<dbReference type="OrthoDB" id="5124083at2"/>
<keyword evidence="1" id="KW-0472">Membrane</keyword>
<protein>
    <submittedName>
        <fullName evidence="2">Uncharacterized protein</fullName>
    </submittedName>
</protein>
<dbReference type="RefSeq" id="WP_116411202.1">
    <property type="nucleotide sequence ID" value="NZ_NBXB01000024.1"/>
</dbReference>
<gene>
    <name evidence="2" type="ORF">B7R22_07690</name>
</gene>
<name>A0A3E0VZG9_9MICO</name>